<dbReference type="EMBL" id="BAABWN010000012">
    <property type="protein sequence ID" value="GAA6169536.1"/>
    <property type="molecule type" value="Genomic_DNA"/>
</dbReference>
<comment type="caution">
    <text evidence="2">The sequence shown here is derived from an EMBL/GenBank/DDBJ whole genome shotgun (WGS) entry which is preliminary data.</text>
</comment>
<keyword evidence="3" id="KW-1185">Reference proteome</keyword>
<organism evidence="2 3">
    <name type="scientific">Sessilibacter corallicola</name>
    <dbReference type="NCBI Taxonomy" id="2904075"/>
    <lineage>
        <taxon>Bacteria</taxon>
        <taxon>Pseudomonadati</taxon>
        <taxon>Pseudomonadota</taxon>
        <taxon>Gammaproteobacteria</taxon>
        <taxon>Cellvibrionales</taxon>
        <taxon>Cellvibrionaceae</taxon>
        <taxon>Sessilibacter</taxon>
    </lineage>
</organism>
<keyword evidence="1" id="KW-0732">Signal</keyword>
<reference evidence="2 3" key="1">
    <citation type="submission" date="2024-04" db="EMBL/GenBank/DDBJ databases">
        <title>Draft genome sequence of Sessilibacter corallicola NBRC 116591.</title>
        <authorList>
            <person name="Miyakawa T."/>
            <person name="Kusuya Y."/>
            <person name="Miura T."/>
        </authorList>
    </citation>
    <scope>NUCLEOTIDE SEQUENCE [LARGE SCALE GENOMIC DNA]</scope>
    <source>
        <strain evidence="2 3">KU-00831-HH</strain>
    </source>
</reference>
<proteinExistence type="predicted"/>
<protein>
    <recommendedName>
        <fullName evidence="4">DUF5640 domain-containing protein</fullName>
    </recommendedName>
</protein>
<evidence type="ECO:0000256" key="1">
    <source>
        <dbReference type="SAM" id="SignalP"/>
    </source>
</evidence>
<accession>A0ABQ0AD08</accession>
<feature type="chain" id="PRO_5046297353" description="DUF5640 domain-containing protein" evidence="1">
    <location>
        <begin position="23"/>
        <end position="112"/>
    </location>
</feature>
<name>A0ABQ0AD08_9GAMM</name>
<evidence type="ECO:0008006" key="4">
    <source>
        <dbReference type="Google" id="ProtNLM"/>
    </source>
</evidence>
<evidence type="ECO:0000313" key="2">
    <source>
        <dbReference type="EMBL" id="GAA6169536.1"/>
    </source>
</evidence>
<feature type="signal peptide" evidence="1">
    <location>
        <begin position="1"/>
        <end position="22"/>
    </location>
</feature>
<dbReference type="Proteomes" id="UP001465153">
    <property type="component" value="Unassembled WGS sequence"/>
</dbReference>
<dbReference type="RefSeq" id="WP_353304037.1">
    <property type="nucleotide sequence ID" value="NZ_BAABWN010000012.1"/>
</dbReference>
<evidence type="ECO:0000313" key="3">
    <source>
        <dbReference type="Proteomes" id="UP001465153"/>
    </source>
</evidence>
<gene>
    <name evidence="2" type="ORF">NBRC116591_33470</name>
</gene>
<sequence>MKNLLRFAAAGILAGSSLWVHAFEEQQLYGTWCFYEQEESGNIAPAQVNVTFNTDGTYQWMDTQVQQKGTWRIRENDLVLSETGAHKLVSVSGHRIVMTRDVTMKMRKDSCF</sequence>